<comment type="caution">
    <text evidence="4">The sequence shown here is derived from an EMBL/GenBank/DDBJ whole genome shotgun (WGS) entry which is preliminary data.</text>
</comment>
<dbReference type="InterPro" id="IPR025266">
    <property type="entry name" value="TerB_N"/>
</dbReference>
<dbReference type="RefSeq" id="WP_249289184.1">
    <property type="nucleotide sequence ID" value="NZ_JACRSQ010000001.1"/>
</dbReference>
<organism evidence="4 5">
    <name type="scientific">Bianquea renquensis</name>
    <dbReference type="NCBI Taxonomy" id="2763661"/>
    <lineage>
        <taxon>Bacteria</taxon>
        <taxon>Bacillati</taxon>
        <taxon>Bacillota</taxon>
        <taxon>Clostridia</taxon>
        <taxon>Eubacteriales</taxon>
        <taxon>Bianqueaceae</taxon>
        <taxon>Bianquea</taxon>
    </lineage>
</organism>
<feature type="domain" description="TerB N-terminal" evidence="2">
    <location>
        <begin position="253"/>
        <end position="381"/>
    </location>
</feature>
<evidence type="ECO:0000259" key="2">
    <source>
        <dbReference type="Pfam" id="PF13208"/>
    </source>
</evidence>
<dbReference type="Proteomes" id="UP000657006">
    <property type="component" value="Unassembled WGS sequence"/>
</dbReference>
<sequence>MGKAEVRQLTRVLYSLYPKVQEEYGRYTQDYRKILADIFQQDPERMAGIWLELISVYPESIREMRSASYLTEDILEQIIPLQGFTEFLESNDRLCKKLFAESASVTQVCETALCVCLQKGKAALFDELMEYRQENSLCRRDDALFAKLLKLSFSKEIFEDIQAVMKKWGFKLAHNAQQGKEWAMRMLTADAVSRMTKGNQAGSIAEAQEQLILELPGELGGYKSEPIPQKMKKNEADPYSRMLAIAPKRRSGSRIYIDPKEQFYQQAESMKDFEGIPCEEVHWTNYWVTVPTYAKMNRKQLQWYFYWRARVRQGELPPADIEFVYLYAFELLNQIGVQDADDGMQRLVSLYHNYGRVYGICDRYLFVWIHDYILYYGLDMEYLRSFVAGEKDMDTFRMEEIAVALETDRWDGFLGLVEDISSYHFEKSRFYREKASWLEEAFRYVVRDIRGYFQDKSQSLTEKFIGKPYPANWTPFGNAPVLLPSEPDTVKIYVNRCESYRWKRGRWMGWRYYDADERFVGQIIRETERILRQLTGYPYQLKATEGLSTEIAGIIQKSVETYCLEWDRMDLYKRLKSEAKAKKKEEKQQRPPVVVDPAKFQSIREAADKIQEKLVVEEEEEEMPAPQGAPASPVDMEPTSTETCFTERETAILKRVLEGEDLSALAKEIGVMPQVLAEEINEKAIQWLGDTVLEEVNGVFRILEDYVDDVRSIL</sequence>
<protein>
    <submittedName>
        <fullName evidence="4">TerB N-terminal domain-containing protein</fullName>
    </submittedName>
</protein>
<evidence type="ECO:0000256" key="1">
    <source>
        <dbReference type="SAM" id="MobiDB-lite"/>
    </source>
</evidence>
<evidence type="ECO:0000313" key="4">
    <source>
        <dbReference type="EMBL" id="MBC8542174.1"/>
    </source>
</evidence>
<dbReference type="EMBL" id="JACRSQ010000001">
    <property type="protein sequence ID" value="MBC8542174.1"/>
    <property type="molecule type" value="Genomic_DNA"/>
</dbReference>
<name>A0A926DRW9_9FIRM</name>
<feature type="domain" description="TerB-C" evidence="3">
    <location>
        <begin position="579"/>
        <end position="711"/>
    </location>
</feature>
<dbReference type="InterPro" id="IPR028932">
    <property type="entry name" value="TerB-C"/>
</dbReference>
<evidence type="ECO:0000259" key="3">
    <source>
        <dbReference type="Pfam" id="PF15615"/>
    </source>
</evidence>
<accession>A0A926DRW9</accession>
<dbReference type="Pfam" id="PF13208">
    <property type="entry name" value="TerB_N"/>
    <property type="match status" value="1"/>
</dbReference>
<gene>
    <name evidence="4" type="ORF">H8730_01235</name>
</gene>
<reference evidence="4" key="1">
    <citation type="submission" date="2020-08" db="EMBL/GenBank/DDBJ databases">
        <title>Genome public.</title>
        <authorList>
            <person name="Liu C."/>
            <person name="Sun Q."/>
        </authorList>
    </citation>
    <scope>NUCLEOTIDE SEQUENCE</scope>
    <source>
        <strain evidence="4">NSJ-32</strain>
    </source>
</reference>
<proteinExistence type="predicted"/>
<feature type="region of interest" description="Disordered" evidence="1">
    <location>
        <begin position="618"/>
        <end position="639"/>
    </location>
</feature>
<dbReference type="Pfam" id="PF15615">
    <property type="entry name" value="TerB_C"/>
    <property type="match status" value="1"/>
</dbReference>
<keyword evidence="5" id="KW-1185">Reference proteome</keyword>
<evidence type="ECO:0000313" key="5">
    <source>
        <dbReference type="Proteomes" id="UP000657006"/>
    </source>
</evidence>
<dbReference type="AlphaFoldDB" id="A0A926DRW9"/>